<dbReference type="EMBL" id="CP099429">
    <property type="protein sequence ID" value="USW59130.1"/>
    <property type="molecule type" value="Genomic_DNA"/>
</dbReference>
<dbReference type="GO" id="GO:0046872">
    <property type="term" value="F:metal ion binding"/>
    <property type="evidence" value="ECO:0007669"/>
    <property type="project" value="UniProtKB-KW"/>
</dbReference>
<gene>
    <name evidence="10" type="ORF">Slin15195_G124490</name>
</gene>
<proteinExistence type="inferred from homology"/>
<dbReference type="PANTHER" id="PTHR33577:SF1">
    <property type="entry name" value="HEME HALOPEROXIDASE FAMILY PROFILE DOMAIN-CONTAINING PROTEIN"/>
    <property type="match status" value="1"/>
</dbReference>
<keyword evidence="5" id="KW-0560">Oxidoreductase</keyword>
<keyword evidence="3" id="KW-0349">Heme</keyword>
<dbReference type="PANTHER" id="PTHR33577">
    <property type="entry name" value="STERIGMATOCYSTIN BIOSYNTHESIS PEROXIDASE STCC-RELATED"/>
    <property type="match status" value="1"/>
</dbReference>
<evidence type="ECO:0000256" key="6">
    <source>
        <dbReference type="ARBA" id="ARBA00023004"/>
    </source>
</evidence>
<keyword evidence="11" id="KW-1185">Reference proteome</keyword>
<feature type="signal peptide" evidence="8">
    <location>
        <begin position="1"/>
        <end position="20"/>
    </location>
</feature>
<evidence type="ECO:0000313" key="10">
    <source>
        <dbReference type="EMBL" id="USW59130.1"/>
    </source>
</evidence>
<comment type="similarity">
    <text evidence="7">Belongs to the chloroperoxidase family.</text>
</comment>
<evidence type="ECO:0000256" key="7">
    <source>
        <dbReference type="ARBA" id="ARBA00025795"/>
    </source>
</evidence>
<organism evidence="10 11">
    <name type="scientific">Septoria linicola</name>
    <dbReference type="NCBI Taxonomy" id="215465"/>
    <lineage>
        <taxon>Eukaryota</taxon>
        <taxon>Fungi</taxon>
        <taxon>Dikarya</taxon>
        <taxon>Ascomycota</taxon>
        <taxon>Pezizomycotina</taxon>
        <taxon>Dothideomycetes</taxon>
        <taxon>Dothideomycetidae</taxon>
        <taxon>Mycosphaerellales</taxon>
        <taxon>Mycosphaerellaceae</taxon>
        <taxon>Septoria</taxon>
    </lineage>
</organism>
<dbReference type="Gene3D" id="1.10.489.10">
    <property type="entry name" value="Chloroperoxidase-like"/>
    <property type="match status" value="1"/>
</dbReference>
<reference evidence="10" key="1">
    <citation type="submission" date="2022-06" db="EMBL/GenBank/DDBJ databases">
        <title>Complete genome sequences of two strains of the flax pathogen Septoria linicola.</title>
        <authorList>
            <person name="Lapalu N."/>
            <person name="Simon A."/>
            <person name="Demenou B."/>
            <person name="Paumier D."/>
            <person name="Guillot M.-P."/>
            <person name="Gout L."/>
            <person name="Valade R."/>
        </authorList>
    </citation>
    <scope>NUCLEOTIDE SEQUENCE</scope>
    <source>
        <strain evidence="10">SE15195</strain>
    </source>
</reference>
<feature type="domain" description="Heme haloperoxidase family profile" evidence="9">
    <location>
        <begin position="68"/>
        <end position="315"/>
    </location>
</feature>
<dbReference type="SUPFAM" id="SSF47571">
    <property type="entry name" value="Cloroperoxidase"/>
    <property type="match status" value="1"/>
</dbReference>
<keyword evidence="2" id="KW-0575">Peroxidase</keyword>
<evidence type="ECO:0000256" key="3">
    <source>
        <dbReference type="ARBA" id="ARBA00022617"/>
    </source>
</evidence>
<dbReference type="Pfam" id="PF01328">
    <property type="entry name" value="Peroxidase_2"/>
    <property type="match status" value="1"/>
</dbReference>
<evidence type="ECO:0000259" key="9">
    <source>
        <dbReference type="PROSITE" id="PS51405"/>
    </source>
</evidence>
<accession>A0A9Q9EQH3</accession>
<evidence type="ECO:0000256" key="8">
    <source>
        <dbReference type="SAM" id="SignalP"/>
    </source>
</evidence>
<evidence type="ECO:0000256" key="1">
    <source>
        <dbReference type="ARBA" id="ARBA00001970"/>
    </source>
</evidence>
<keyword evidence="4" id="KW-0479">Metal-binding</keyword>
<dbReference type="InterPro" id="IPR000028">
    <property type="entry name" value="Chloroperoxidase"/>
</dbReference>
<dbReference type="PROSITE" id="PS51405">
    <property type="entry name" value="HEME_HALOPEROXIDASE"/>
    <property type="match status" value="1"/>
</dbReference>
<comment type="cofactor">
    <cofactor evidence="1">
        <name>heme b</name>
        <dbReference type="ChEBI" id="CHEBI:60344"/>
    </cofactor>
</comment>
<protein>
    <submittedName>
        <fullName evidence="10">Chloroperoxidase</fullName>
    </submittedName>
</protein>
<evidence type="ECO:0000256" key="5">
    <source>
        <dbReference type="ARBA" id="ARBA00023002"/>
    </source>
</evidence>
<dbReference type="Proteomes" id="UP001056384">
    <property type="component" value="Chromosome 12"/>
</dbReference>
<evidence type="ECO:0000313" key="11">
    <source>
        <dbReference type="Proteomes" id="UP001056384"/>
    </source>
</evidence>
<dbReference type="AlphaFoldDB" id="A0A9Q9EQH3"/>
<dbReference type="InterPro" id="IPR036851">
    <property type="entry name" value="Chloroperoxidase-like_sf"/>
</dbReference>
<name>A0A9Q9EQH3_9PEZI</name>
<dbReference type="GO" id="GO:0004601">
    <property type="term" value="F:peroxidase activity"/>
    <property type="evidence" value="ECO:0007669"/>
    <property type="project" value="UniProtKB-KW"/>
</dbReference>
<keyword evidence="8" id="KW-0732">Signal</keyword>
<sequence>MLFTLKHGFVLAALSLQATAFPFALEANEKIGLPTPSPLEALSKARGNCGNIPCLTFDEKDQFVSTTGEHAYASPLPGQIRGPCPGLNAAANHGYLPRSGVATILQTVDGLGQSFGMGPVLSAFLAAYGVLMTGDPVLGTWSIGGAQPTNVLTKALLGQAQGISNSHNTYETDMSIGRKDAYINNGDAHSLDIKQFTQAYEWGVKDGSDRYTLDKFAQDFRNKGAQSIATNPYFFSAPFSGVLVAPAAYMFVINLMSNHSAEEPNGWLDGEMFKTFFAVEGQYPNFKWLPGQERIPERWYRRPSTQMYDAANVNSDVAIQYTAYPDSFKLGGNANGVNSYAGVKLEDLTGGVMAMDSLFDPANPKAVCFMAQFTQALIPDAAGGLLGALSPVTKAVNGLISSSIKPLAAGFDCPIVSRFDQSLFNKFPGQKYSPTSKSTTY</sequence>
<feature type="chain" id="PRO_5040507859" evidence="8">
    <location>
        <begin position="21"/>
        <end position="441"/>
    </location>
</feature>
<evidence type="ECO:0000256" key="2">
    <source>
        <dbReference type="ARBA" id="ARBA00022559"/>
    </source>
</evidence>
<keyword evidence="6" id="KW-0408">Iron</keyword>
<evidence type="ECO:0000256" key="4">
    <source>
        <dbReference type="ARBA" id="ARBA00022723"/>
    </source>
</evidence>